<dbReference type="InterPro" id="IPR057191">
    <property type="entry name" value="DUF7869"/>
</dbReference>
<keyword evidence="4" id="KW-1185">Reference proteome</keyword>
<dbReference type="Pfam" id="PF25273">
    <property type="entry name" value="DUF7869"/>
    <property type="match status" value="1"/>
</dbReference>
<dbReference type="AlphaFoldDB" id="A0AAV4FNZ5"/>
<evidence type="ECO:0000313" key="4">
    <source>
        <dbReference type="Proteomes" id="UP000762676"/>
    </source>
</evidence>
<evidence type="ECO:0000256" key="1">
    <source>
        <dbReference type="SAM" id="MobiDB-lite"/>
    </source>
</evidence>
<feature type="compositionally biased region" description="Basic and acidic residues" evidence="1">
    <location>
        <begin position="34"/>
        <end position="52"/>
    </location>
</feature>
<evidence type="ECO:0000259" key="2">
    <source>
        <dbReference type="Pfam" id="PF25273"/>
    </source>
</evidence>
<dbReference type="Proteomes" id="UP000762676">
    <property type="component" value="Unassembled WGS sequence"/>
</dbReference>
<feature type="compositionally biased region" description="Basic and acidic residues" evidence="1">
    <location>
        <begin position="173"/>
        <end position="191"/>
    </location>
</feature>
<name>A0AAV4FNZ5_9GAST</name>
<comment type="caution">
    <text evidence="3">The sequence shown here is derived from an EMBL/GenBank/DDBJ whole genome shotgun (WGS) entry which is preliminary data.</text>
</comment>
<accession>A0AAV4FNZ5</accession>
<sequence length="603" mass="68849">MASSCDGEVAVVVNSFDGLDENVKRSNRGRKRKAEPSKTKREIAKAKRYAGEEKSPSIACTHGSDGGKSFCRANDLSENALQLGWENFYARPVKYDQDVIISSLLDTERAKRPRIGVAERQKSRELSVKFHLRNYDVEGAPLVPVCKATFLSALGVKKDRVSSVAQAVFDQGTPKKENRGGPRDNPEMKARKESVRKHIETFQCRSSHYSVKDNPGRKYLRSDLNVAKMHQLFQQQNHQQVSYSLYYTVFREDFNLGFGHPNTDKCSTCESYKANIRNPDLPADEKTNLTVDFVIHRRKARKFYNELNVVADDTFTMCFDMMENQVLPKTPIGAAYYSRQLYLYIFGIIRHRGVEEQAKSDILFYTWLECENKKNSNMIASALHHFLTRHRSEIVTKKQLRLFSDSCYGQNKNFNVMSMLLADRKRYFSQTDVLYTFPVRGHSYLPADRAFGRVAQDVKKVETITLPENYISILQRHGQVLEYNKDWQAFDYKAETSRFVKQKREFNISSVKRIQICGSGDKLSVSDAYNGDLTVHGVLKKGKSWANFRPPILENASTVKAAKKADVYKLLGEMGASDTVIERYQNMLSVVASDARKSDSDSE</sequence>
<gene>
    <name evidence="3" type="ORF">ElyMa_005767900</name>
</gene>
<evidence type="ECO:0000313" key="3">
    <source>
        <dbReference type="EMBL" id="GFR75028.1"/>
    </source>
</evidence>
<dbReference type="EMBL" id="BMAT01011563">
    <property type="protein sequence ID" value="GFR75028.1"/>
    <property type="molecule type" value="Genomic_DNA"/>
</dbReference>
<dbReference type="PANTHER" id="PTHR10773:SF19">
    <property type="match status" value="1"/>
</dbReference>
<feature type="region of interest" description="Disordered" evidence="1">
    <location>
        <begin position="22"/>
        <end position="52"/>
    </location>
</feature>
<reference evidence="3 4" key="1">
    <citation type="journal article" date="2021" name="Elife">
        <title>Chloroplast acquisition without the gene transfer in kleptoplastic sea slugs, Plakobranchus ocellatus.</title>
        <authorList>
            <person name="Maeda T."/>
            <person name="Takahashi S."/>
            <person name="Yoshida T."/>
            <person name="Shimamura S."/>
            <person name="Takaki Y."/>
            <person name="Nagai Y."/>
            <person name="Toyoda A."/>
            <person name="Suzuki Y."/>
            <person name="Arimoto A."/>
            <person name="Ishii H."/>
            <person name="Satoh N."/>
            <person name="Nishiyama T."/>
            <person name="Hasebe M."/>
            <person name="Maruyama T."/>
            <person name="Minagawa J."/>
            <person name="Obokata J."/>
            <person name="Shigenobu S."/>
        </authorList>
    </citation>
    <scope>NUCLEOTIDE SEQUENCE [LARGE SCALE GENOMIC DNA]</scope>
</reference>
<protein>
    <recommendedName>
        <fullName evidence="2">DUF7869 domain-containing protein</fullName>
    </recommendedName>
</protein>
<feature type="domain" description="DUF7869" evidence="2">
    <location>
        <begin position="339"/>
        <end position="500"/>
    </location>
</feature>
<proteinExistence type="predicted"/>
<dbReference type="PANTHER" id="PTHR10773">
    <property type="entry name" value="DNA-DIRECTED RNA POLYMERASES I, II, AND III SUBUNIT RPABC2"/>
    <property type="match status" value="1"/>
</dbReference>
<organism evidence="3 4">
    <name type="scientific">Elysia marginata</name>
    <dbReference type="NCBI Taxonomy" id="1093978"/>
    <lineage>
        <taxon>Eukaryota</taxon>
        <taxon>Metazoa</taxon>
        <taxon>Spiralia</taxon>
        <taxon>Lophotrochozoa</taxon>
        <taxon>Mollusca</taxon>
        <taxon>Gastropoda</taxon>
        <taxon>Heterobranchia</taxon>
        <taxon>Euthyneura</taxon>
        <taxon>Panpulmonata</taxon>
        <taxon>Sacoglossa</taxon>
        <taxon>Placobranchoidea</taxon>
        <taxon>Plakobranchidae</taxon>
        <taxon>Elysia</taxon>
    </lineage>
</organism>
<feature type="region of interest" description="Disordered" evidence="1">
    <location>
        <begin position="168"/>
        <end position="191"/>
    </location>
</feature>